<feature type="signal peptide" evidence="1">
    <location>
        <begin position="1"/>
        <end position="20"/>
    </location>
</feature>
<evidence type="ECO:0000259" key="2">
    <source>
        <dbReference type="Pfam" id="PF18962"/>
    </source>
</evidence>
<organism evidence="4 5">
    <name type="scientific">Flavisolibacter ginsenosidimutans</name>
    <dbReference type="NCBI Taxonomy" id="661481"/>
    <lineage>
        <taxon>Bacteria</taxon>
        <taxon>Pseudomonadati</taxon>
        <taxon>Bacteroidota</taxon>
        <taxon>Chitinophagia</taxon>
        <taxon>Chitinophagales</taxon>
        <taxon>Chitinophagaceae</taxon>
        <taxon>Flavisolibacter</taxon>
    </lineage>
</organism>
<dbReference type="InterPro" id="IPR026444">
    <property type="entry name" value="Secre_tail"/>
</dbReference>
<evidence type="ECO:0000313" key="5">
    <source>
        <dbReference type="Proteomes" id="UP000321204"/>
    </source>
</evidence>
<keyword evidence="1" id="KW-0732">Signal</keyword>
<gene>
    <name evidence="4" type="ORF">FSB75_03545</name>
</gene>
<dbReference type="Pfam" id="PF20009">
    <property type="entry name" value="GEVED"/>
    <property type="match status" value="1"/>
</dbReference>
<feature type="chain" id="PRO_5022818741" evidence="1">
    <location>
        <begin position="21"/>
        <end position="843"/>
    </location>
</feature>
<dbReference type="RefSeq" id="WP_146782859.1">
    <property type="nucleotide sequence ID" value="NZ_BAABIO010000006.1"/>
</dbReference>
<dbReference type="KEGG" id="fgg:FSB75_03545"/>
<dbReference type="OrthoDB" id="615363at2"/>
<evidence type="ECO:0000256" key="1">
    <source>
        <dbReference type="SAM" id="SignalP"/>
    </source>
</evidence>
<dbReference type="Pfam" id="PF18962">
    <property type="entry name" value="Por_Secre_tail"/>
    <property type="match status" value="1"/>
</dbReference>
<feature type="domain" description="Secretion system C-terminal sorting" evidence="2">
    <location>
        <begin position="767"/>
        <end position="841"/>
    </location>
</feature>
<sequence>MKKFLLLSFTVILLFHGSFSQCGAGYTNCAVNWDYLQFFPSAGLSPYTDLTRSQTQNFAFGTQIMTVTHNYTGSNATGEDGNNTAETGAFGFGNDIHFLGDGTITVSFQKSVDNVKFSLFDIDYNQKVTITTNTGSIVTLASIGATTDLTLAGNGTVSASATAAATTAVATSSTDGTLNVNITGTVTSFSIVVTQTGTKNGKENGEFWLSDISACSPGTFATNYFAPSKPYTNQAGYVLTVVDNSVYYVDPVTGKSKLLFTDPGATSLNSLGYDPVKHYVYYVHDATGSGGTTNAANKSVYRYNYDMDTFGVAINDVTAWLPTFDVGVEIGGASFYDSSLYLGVDVAGGTNATKSLLWRIDFTNTTYTPKAASQVFATDGSKHDWGDLGVTNGVLYDFDSKATFENYYHQDLYTKNMIAVYSPTGSNTPKQMAIDWNNQLYSLGNSGGAPSTGVVIPYNGDGTVNTAAQKTLTLNGTNILARYGDAGEAFKPKVDFGDAPASYDPVGSDPAMHEISSLLYLGTSSSNEWVTRGQTALANSDNYDDGMVSGSLVNPSSGSYYCSVKYLNNTGSTATICAWVDFNNNGVFDPGEGKMIDTLSSSATPKTIFITWSGISSSLTAGQYTYIRVRIAPTANGMTTSNATGFFGDGEVEDYRLPVSINPLATSLVTFNAVNKSGKAHTSWQIANEEAGTEYTVQRSTDAMKWYNVYTQTVAVNGAAKTYVFDDPYLLEGTVYYRLQIAAKGTAAFSNIQKLQATDRNNIRLTPNPASSFVAVTITTETPGNTTLQFFDASGRSVWYKNVTLVAGENRQNLDLSSLPKGVYWMRLQNASSSTTTELLIKR</sequence>
<dbReference type="AlphaFoldDB" id="A0A5B8UEM1"/>
<feature type="domain" description="GEVED" evidence="3">
    <location>
        <begin position="576"/>
        <end position="657"/>
    </location>
</feature>
<keyword evidence="5" id="KW-1185">Reference proteome</keyword>
<evidence type="ECO:0000313" key="4">
    <source>
        <dbReference type="EMBL" id="QEC55014.1"/>
    </source>
</evidence>
<dbReference type="InterPro" id="IPR045474">
    <property type="entry name" value="GEVED"/>
</dbReference>
<dbReference type="Proteomes" id="UP000321204">
    <property type="component" value="Chromosome"/>
</dbReference>
<dbReference type="EMBL" id="CP042433">
    <property type="protein sequence ID" value="QEC55014.1"/>
    <property type="molecule type" value="Genomic_DNA"/>
</dbReference>
<name>A0A5B8UEM1_9BACT</name>
<dbReference type="NCBIfam" id="TIGR04183">
    <property type="entry name" value="Por_Secre_tail"/>
    <property type="match status" value="1"/>
</dbReference>
<accession>A0A5B8UEM1</accession>
<reference evidence="4 5" key="1">
    <citation type="journal article" date="2015" name="Int. J. Syst. Evol. Microbiol.">
        <title>Flavisolibacter ginsenosidimutans sp. nov., with ginsenoside-converting activity isolated from soil used for cultivating ginseng.</title>
        <authorList>
            <person name="Zhao Y."/>
            <person name="Liu Q."/>
            <person name="Kang M.S."/>
            <person name="Jin F."/>
            <person name="Yu H."/>
            <person name="Im W.T."/>
        </authorList>
    </citation>
    <scope>NUCLEOTIDE SEQUENCE [LARGE SCALE GENOMIC DNA]</scope>
    <source>
        <strain evidence="4 5">Gsoil 636</strain>
    </source>
</reference>
<proteinExistence type="predicted"/>
<protein>
    <submittedName>
        <fullName evidence="4">T9SS type A sorting domain-containing protein</fullName>
    </submittedName>
</protein>
<evidence type="ECO:0000259" key="3">
    <source>
        <dbReference type="Pfam" id="PF20009"/>
    </source>
</evidence>